<name>A0AAD4CLW0_ASPNN</name>
<protein>
    <recommendedName>
        <fullName evidence="5">Dimethylallyl tryptophan synthase</fullName>
    </recommendedName>
</protein>
<evidence type="ECO:0000256" key="1">
    <source>
        <dbReference type="ARBA" id="ARBA00010209"/>
    </source>
</evidence>
<sequence>MTLISSDCPSPWDVIAKYGCFANEHEWQWWRDSGALIARYLQVCEYDLNQQYACLLFMRQTIIPALGPYPPVPRSFLNPDKIGLEVSVNYEKSNHPTFRMTLDPTTADSGGRLDPFNLRAVGKVVDKLAIMKPKGFDQTLYHRVMDEFNISNKQADEIYSTTTLDERWTTATLAFDFKDGDVGAKHYFWPRTASRAAGKPVHEMLRSALSRLDGQMSPMAAAELVMNYLEGSNNHLREIVFFASDFVEVSKSRLKLYVWEKDFSLAKVHELWTLGGKLKGPGIAQEFDLIEKLYNILKMGERNPCLPFLFNYEIKPGKEDPLPKVYFPVDDGNDLEIAHAIAEWFRVLGWNDRADAYIEHIRYLQ</sequence>
<comment type="caution">
    <text evidence="3">The sequence shown here is derived from an EMBL/GenBank/DDBJ whole genome shotgun (WGS) entry which is preliminary data.</text>
</comment>
<evidence type="ECO:0008006" key="5">
    <source>
        <dbReference type="Google" id="ProtNLM"/>
    </source>
</evidence>
<dbReference type="Pfam" id="PF11991">
    <property type="entry name" value="Trp_DMAT"/>
    <property type="match status" value="1"/>
</dbReference>
<dbReference type="GO" id="GO:0009820">
    <property type="term" value="P:alkaloid metabolic process"/>
    <property type="evidence" value="ECO:0007669"/>
    <property type="project" value="InterPro"/>
</dbReference>
<dbReference type="Proteomes" id="UP001194746">
    <property type="component" value="Unassembled WGS sequence"/>
</dbReference>
<keyword evidence="4" id="KW-1185">Reference proteome</keyword>
<dbReference type="InterPro" id="IPR033964">
    <property type="entry name" value="ABBA"/>
</dbReference>
<dbReference type="NCBIfam" id="TIGR03429">
    <property type="entry name" value="arom_pren_DMATS"/>
    <property type="match status" value="1"/>
</dbReference>
<dbReference type="EMBL" id="VCAU01000042">
    <property type="protein sequence ID" value="KAF9888826.1"/>
    <property type="molecule type" value="Genomic_DNA"/>
</dbReference>
<dbReference type="GO" id="GO:0016765">
    <property type="term" value="F:transferase activity, transferring alkyl or aryl (other than methyl) groups"/>
    <property type="evidence" value="ECO:0007669"/>
    <property type="project" value="InterPro"/>
</dbReference>
<comment type="similarity">
    <text evidence="1">Belongs to the tryptophan dimethylallyltransferase family.</text>
</comment>
<dbReference type="AlphaFoldDB" id="A0AAD4CLW0"/>
<accession>A0AAD4CLW0</accession>
<dbReference type="PANTHER" id="PTHR40627:SF3">
    <property type="entry name" value="PRENYLTRANSFERASE ASQH2-RELATED"/>
    <property type="match status" value="1"/>
</dbReference>
<evidence type="ECO:0000313" key="3">
    <source>
        <dbReference type="EMBL" id="KAF9888826.1"/>
    </source>
</evidence>
<evidence type="ECO:0000313" key="4">
    <source>
        <dbReference type="Proteomes" id="UP001194746"/>
    </source>
</evidence>
<dbReference type="CDD" id="cd13929">
    <property type="entry name" value="PT-DMATS_CymD"/>
    <property type="match status" value="1"/>
</dbReference>
<proteinExistence type="inferred from homology"/>
<evidence type="ECO:0000256" key="2">
    <source>
        <dbReference type="ARBA" id="ARBA00022679"/>
    </source>
</evidence>
<dbReference type="InterPro" id="IPR017795">
    <property type="entry name" value="ABBA_NscD-like"/>
</dbReference>
<keyword evidence="2" id="KW-0808">Transferase</keyword>
<reference evidence="3" key="2">
    <citation type="submission" date="2020-02" db="EMBL/GenBank/DDBJ databases">
        <authorList>
            <person name="Gilchrist C.L.M."/>
            <person name="Chooi Y.-H."/>
        </authorList>
    </citation>
    <scope>NUCLEOTIDE SEQUENCE</scope>
    <source>
        <strain evidence="3">MST-FP2251</strain>
    </source>
</reference>
<dbReference type="SFLD" id="SFLDS00036">
    <property type="entry name" value="Aromatic_Prenyltransferase"/>
    <property type="match status" value="1"/>
</dbReference>
<organism evidence="3 4">
    <name type="scientific">Aspergillus nanangensis</name>
    <dbReference type="NCBI Taxonomy" id="2582783"/>
    <lineage>
        <taxon>Eukaryota</taxon>
        <taxon>Fungi</taxon>
        <taxon>Dikarya</taxon>
        <taxon>Ascomycota</taxon>
        <taxon>Pezizomycotina</taxon>
        <taxon>Eurotiomycetes</taxon>
        <taxon>Eurotiomycetidae</taxon>
        <taxon>Eurotiales</taxon>
        <taxon>Aspergillaceae</taxon>
        <taxon>Aspergillus</taxon>
        <taxon>Aspergillus subgen. Circumdati</taxon>
    </lineage>
</organism>
<reference evidence="3" key="1">
    <citation type="journal article" date="2019" name="Beilstein J. Org. Chem.">
        <title>Nanangenines: drimane sesquiterpenoids as the dominant metabolite cohort of a novel Australian fungus, Aspergillus nanangensis.</title>
        <authorList>
            <person name="Lacey H.J."/>
            <person name="Gilchrist C.L.M."/>
            <person name="Crombie A."/>
            <person name="Kalaitzis J.A."/>
            <person name="Vuong D."/>
            <person name="Rutledge P.J."/>
            <person name="Turner P."/>
            <person name="Pitt J.I."/>
            <person name="Lacey E."/>
            <person name="Chooi Y.H."/>
            <person name="Piggott A.M."/>
        </authorList>
    </citation>
    <scope>NUCLEOTIDE SEQUENCE</scope>
    <source>
        <strain evidence="3">MST-FP2251</strain>
    </source>
</reference>
<gene>
    <name evidence="3" type="ORF">FE257_008195</name>
</gene>
<dbReference type="PANTHER" id="PTHR40627">
    <property type="entry name" value="INDOLE PRENYLTRANSFERASE TDIB-RELATED"/>
    <property type="match status" value="1"/>
</dbReference>